<keyword evidence="5" id="KW-1185">Reference proteome</keyword>
<dbReference type="Pfam" id="PF00566">
    <property type="entry name" value="RabGAP-TBC"/>
    <property type="match status" value="1"/>
</dbReference>
<dbReference type="Gene3D" id="1.10.472.80">
    <property type="entry name" value="Ypt/Rab-GAP domain of gyp1p, domain 3"/>
    <property type="match status" value="1"/>
</dbReference>
<feature type="compositionally biased region" description="Basic residues" evidence="2">
    <location>
        <begin position="576"/>
        <end position="585"/>
    </location>
</feature>
<keyword evidence="1" id="KW-0343">GTPase activation</keyword>
<evidence type="ECO:0000259" key="3">
    <source>
        <dbReference type="PROSITE" id="PS50086"/>
    </source>
</evidence>
<dbReference type="AlphaFoldDB" id="A0A316UQN5"/>
<dbReference type="OrthoDB" id="10249988at2759"/>
<feature type="region of interest" description="Disordered" evidence="2">
    <location>
        <begin position="54"/>
        <end position="165"/>
    </location>
</feature>
<dbReference type="STRING" id="1569628.A0A316UQN5"/>
<dbReference type="GO" id="GO:0006888">
    <property type="term" value="P:endoplasmic reticulum to Golgi vesicle-mediated transport"/>
    <property type="evidence" value="ECO:0007669"/>
    <property type="project" value="TreeGrafter"/>
</dbReference>
<dbReference type="GO" id="GO:0005789">
    <property type="term" value="C:endoplasmic reticulum membrane"/>
    <property type="evidence" value="ECO:0007669"/>
    <property type="project" value="TreeGrafter"/>
</dbReference>
<proteinExistence type="predicted"/>
<accession>A0A316UQN5</accession>
<evidence type="ECO:0000256" key="2">
    <source>
        <dbReference type="SAM" id="MobiDB-lite"/>
    </source>
</evidence>
<dbReference type="PANTHER" id="PTHR20913:SF7">
    <property type="entry name" value="RE60063P"/>
    <property type="match status" value="1"/>
</dbReference>
<feature type="region of interest" description="Disordered" evidence="2">
    <location>
        <begin position="550"/>
        <end position="587"/>
    </location>
</feature>
<dbReference type="PROSITE" id="PS50086">
    <property type="entry name" value="TBC_RABGAP"/>
    <property type="match status" value="1"/>
</dbReference>
<dbReference type="EMBL" id="KZ819667">
    <property type="protein sequence ID" value="PWN27617.1"/>
    <property type="molecule type" value="Genomic_DNA"/>
</dbReference>
<gene>
    <name evidence="4" type="ORF">BDZ90DRAFT_167872</name>
</gene>
<evidence type="ECO:0000313" key="4">
    <source>
        <dbReference type="EMBL" id="PWN27617.1"/>
    </source>
</evidence>
<protein>
    <recommendedName>
        <fullName evidence="3">Rab-GAP TBC domain-containing protein</fullName>
    </recommendedName>
</protein>
<reference evidence="4 5" key="1">
    <citation type="journal article" date="2018" name="Mol. Biol. Evol.">
        <title>Broad Genomic Sampling Reveals a Smut Pathogenic Ancestry of the Fungal Clade Ustilaginomycotina.</title>
        <authorList>
            <person name="Kijpornyongpan T."/>
            <person name="Mondo S.J."/>
            <person name="Barry K."/>
            <person name="Sandor L."/>
            <person name="Lee J."/>
            <person name="Lipzen A."/>
            <person name="Pangilinan J."/>
            <person name="LaButti K."/>
            <person name="Hainaut M."/>
            <person name="Henrissat B."/>
            <person name="Grigoriev I.V."/>
            <person name="Spatafora J.W."/>
            <person name="Aime M.C."/>
        </authorList>
    </citation>
    <scope>NUCLEOTIDE SEQUENCE [LARGE SCALE GENOMIC DNA]</scope>
    <source>
        <strain evidence="4 5">MCA 5214</strain>
    </source>
</reference>
<dbReference type="GeneID" id="37025481"/>
<feature type="compositionally biased region" description="Low complexity" evidence="2">
    <location>
        <begin position="114"/>
        <end position="126"/>
    </location>
</feature>
<feature type="region of interest" description="Disordered" evidence="2">
    <location>
        <begin position="1"/>
        <end position="28"/>
    </location>
</feature>
<sequence length="666" mass="71822">MVYVLPRDEDEGEAGHPTMDSDGWRASFDSSLANGSAVQREEGRDDDEVHIWSVDSSTTSNGKPSDGWHVAESKRSKRTRGAKAAAIDHSTISERQSPVVSPGPRLDDSLVDLGPSSGRRSSSGSGSTTGGGHESSVATSAATSTSSRSRATQTTQPSSVGGSRLLEESMFSELAIDDAGDGLDAEQAPKRNKYKSKKKRDRKRAAKCREVDTHKIANDSHNNLNHASSSSASLFALETTYDSSLPAHRDERQVDLDVRRSFVSLPDTPYRRARRRQLQDLIVGVLRRSQGLSYYQGYHDVVSILLEVLVPSVVEQAETHENPWASEQDFRTTLLATRRLTLLYLRDFMAPSLEPCLGWLKTLRNIVRRADVIFAHDVVERAGGLPYFALSWLITLLSHDVPGAPECEAGKRVVDTLLLDGPEAMLWMLAALVLEAKLKQDGEEEEVDDPDMLHHSLSKLPLRLEDEEVLQRVLTRARELKKEHGDPSPWQGIMGPKSVLSTSPLLKEEDTSPKDWSTCEAQAEECLPSPPSTDDKAAIKKAAAAAMDDVVLDPYPTPPGSEADFYEGNDMTDSKKGKRPPRHLTSRGLPSTSTALFLFGGAAVVVVASAAAVILSSSGPGGAGGGNSLERAAKMRVLLNDAAHLGKGLAKLVAMTAAGAAGRGGA</sequence>
<dbReference type="InterPro" id="IPR045913">
    <property type="entry name" value="TBC20/Gyp8-like"/>
</dbReference>
<dbReference type="InterPro" id="IPR035969">
    <property type="entry name" value="Rab-GAP_TBC_sf"/>
</dbReference>
<dbReference type="GO" id="GO:0005096">
    <property type="term" value="F:GTPase activator activity"/>
    <property type="evidence" value="ECO:0007669"/>
    <property type="project" value="UniProtKB-KW"/>
</dbReference>
<dbReference type="Proteomes" id="UP000245884">
    <property type="component" value="Unassembled WGS sequence"/>
</dbReference>
<feature type="compositionally biased region" description="Basic residues" evidence="2">
    <location>
        <begin position="190"/>
        <end position="206"/>
    </location>
</feature>
<feature type="compositionally biased region" description="Low complexity" evidence="2">
    <location>
        <begin position="135"/>
        <end position="159"/>
    </location>
</feature>
<dbReference type="PANTHER" id="PTHR20913">
    <property type="entry name" value="TBC1 DOMAIN FAMILY MEMBER 20/GTPASE"/>
    <property type="match status" value="1"/>
</dbReference>
<evidence type="ECO:0000256" key="1">
    <source>
        <dbReference type="ARBA" id="ARBA00022468"/>
    </source>
</evidence>
<evidence type="ECO:0000313" key="5">
    <source>
        <dbReference type="Proteomes" id="UP000245884"/>
    </source>
</evidence>
<feature type="domain" description="Rab-GAP TBC" evidence="3">
    <location>
        <begin position="236"/>
        <end position="421"/>
    </location>
</feature>
<dbReference type="Gene3D" id="1.10.8.1310">
    <property type="match status" value="1"/>
</dbReference>
<name>A0A316UQN5_9BASI</name>
<dbReference type="RefSeq" id="XP_025362229.1">
    <property type="nucleotide sequence ID" value="XM_025503658.1"/>
</dbReference>
<dbReference type="InterPro" id="IPR000195">
    <property type="entry name" value="Rab-GAP-TBC_dom"/>
</dbReference>
<dbReference type="SUPFAM" id="SSF47923">
    <property type="entry name" value="Ypt/Rab-GAP domain of gyp1p"/>
    <property type="match status" value="1"/>
</dbReference>
<feature type="compositionally biased region" description="Polar residues" evidence="2">
    <location>
        <begin position="54"/>
        <end position="63"/>
    </location>
</feature>
<feature type="region of interest" description="Disordered" evidence="2">
    <location>
        <begin position="181"/>
        <end position="209"/>
    </location>
</feature>
<organism evidence="4 5">
    <name type="scientific">Jaminaea rosea</name>
    <dbReference type="NCBI Taxonomy" id="1569628"/>
    <lineage>
        <taxon>Eukaryota</taxon>
        <taxon>Fungi</taxon>
        <taxon>Dikarya</taxon>
        <taxon>Basidiomycota</taxon>
        <taxon>Ustilaginomycotina</taxon>
        <taxon>Exobasidiomycetes</taxon>
        <taxon>Microstromatales</taxon>
        <taxon>Microstromatales incertae sedis</taxon>
        <taxon>Jaminaea</taxon>
    </lineage>
</organism>